<evidence type="ECO:0000313" key="2">
    <source>
        <dbReference type="EMBL" id="GEU37908.1"/>
    </source>
</evidence>
<evidence type="ECO:0000256" key="1">
    <source>
        <dbReference type="SAM" id="MobiDB-lite"/>
    </source>
</evidence>
<dbReference type="AlphaFoldDB" id="A0A6L2JLJ4"/>
<reference evidence="2" key="1">
    <citation type="journal article" date="2019" name="Sci. Rep.">
        <title>Draft genome of Tanacetum cinerariifolium, the natural source of mosquito coil.</title>
        <authorList>
            <person name="Yamashiro T."/>
            <person name="Shiraishi A."/>
            <person name="Satake H."/>
            <person name="Nakayama K."/>
        </authorList>
    </citation>
    <scope>NUCLEOTIDE SEQUENCE</scope>
</reference>
<feature type="compositionally biased region" description="Polar residues" evidence="1">
    <location>
        <begin position="328"/>
        <end position="338"/>
    </location>
</feature>
<dbReference type="GO" id="GO:0003964">
    <property type="term" value="F:RNA-directed DNA polymerase activity"/>
    <property type="evidence" value="ECO:0007669"/>
    <property type="project" value="UniProtKB-KW"/>
</dbReference>
<feature type="compositionally biased region" description="Polar residues" evidence="1">
    <location>
        <begin position="210"/>
        <end position="224"/>
    </location>
</feature>
<feature type="compositionally biased region" description="Polar residues" evidence="1">
    <location>
        <begin position="169"/>
        <end position="180"/>
    </location>
</feature>
<gene>
    <name evidence="2" type="ORF">Tci_009886</name>
</gene>
<accession>A0A6L2JLJ4</accession>
<dbReference type="EMBL" id="BKCJ010000989">
    <property type="protein sequence ID" value="GEU37908.1"/>
    <property type="molecule type" value="Genomic_DNA"/>
</dbReference>
<name>A0A6L2JLJ4_TANCI</name>
<keyword evidence="2" id="KW-0548">Nucleotidyltransferase</keyword>
<keyword evidence="2" id="KW-0808">Transferase</keyword>
<proteinExistence type="predicted"/>
<comment type="caution">
    <text evidence="2">The sequence shown here is derived from an EMBL/GenBank/DDBJ whole genome shotgun (WGS) entry which is preliminary data.</text>
</comment>
<dbReference type="InterPro" id="IPR040256">
    <property type="entry name" value="At4g02000-like"/>
</dbReference>
<feature type="region of interest" description="Disordered" evidence="1">
    <location>
        <begin position="112"/>
        <end position="258"/>
    </location>
</feature>
<organism evidence="2">
    <name type="scientific">Tanacetum cinerariifolium</name>
    <name type="common">Dalmatian daisy</name>
    <name type="synonym">Chrysanthemum cinerariifolium</name>
    <dbReference type="NCBI Taxonomy" id="118510"/>
    <lineage>
        <taxon>Eukaryota</taxon>
        <taxon>Viridiplantae</taxon>
        <taxon>Streptophyta</taxon>
        <taxon>Embryophyta</taxon>
        <taxon>Tracheophyta</taxon>
        <taxon>Spermatophyta</taxon>
        <taxon>Magnoliopsida</taxon>
        <taxon>eudicotyledons</taxon>
        <taxon>Gunneridae</taxon>
        <taxon>Pentapetalae</taxon>
        <taxon>asterids</taxon>
        <taxon>campanulids</taxon>
        <taxon>Asterales</taxon>
        <taxon>Asteraceae</taxon>
        <taxon>Asteroideae</taxon>
        <taxon>Anthemideae</taxon>
        <taxon>Anthemidinae</taxon>
        <taxon>Tanacetum</taxon>
    </lineage>
</organism>
<keyword evidence="2" id="KW-0695">RNA-directed DNA polymerase</keyword>
<feature type="region of interest" description="Disordered" evidence="1">
    <location>
        <begin position="328"/>
        <end position="349"/>
    </location>
</feature>
<dbReference type="PANTHER" id="PTHR31286:SF99">
    <property type="entry name" value="DUF4283 DOMAIN-CONTAINING PROTEIN"/>
    <property type="match status" value="1"/>
</dbReference>
<dbReference type="PANTHER" id="PTHR31286">
    <property type="entry name" value="GLYCINE-RICH CELL WALL STRUCTURAL PROTEIN 1.8-LIKE"/>
    <property type="match status" value="1"/>
</dbReference>
<protein>
    <submittedName>
        <fullName evidence="2">RNA-directed DNA polymerase, eukaryota, reverse transcriptase zinc-binding domain protein</fullName>
    </submittedName>
</protein>
<sequence>MYNVPVLAYSEDGLSLIATQIGKPIMLDAFTSSMCVESWGRISFARALIEVSASSALKKEVIMAVLEDEGDGYVKGVIRVEYEWKPPHCVDCQSFGHDSKLCPKRVREEVPKNSARDTKTTTMEENDDGFTEVKSRKKKKGVDFGGIRPNKPKSKVMWQQKKGVDAKSDSTSPFASSNAVGNDKGVSNPGLNTSNPFDVLNVDGDAMGESRTQPKLSEYVSSDLNKNRLGASKPSSSKSVYGDGHKDKNRSSPPVMKKWDVINEDDTTDDEDMFNSYGGSLGGDNQLEDEDFDFYEGYADQVVDIDGALKEFRDFKLSMSVARSQRNSVNGSQLNHNITTKDENLKPNPSSYPNNIPLKNKDKFPDLPSFASVTYGIAKPIVDTSLTNANIRALVLDDQDLIYVEDPSMVLLVKLKDVNSMSNMYVICRNEGFTELKIHLVGGLWVWIQFPSSSSADSFQTNASLKSVYSCIKPATPSFKVNERGDENSLADLNDFNDMKETINELASNKIQHPISKENMDQDDDINKVSHEIAVSLDLSRHLCFEHMKRTSIKCSTSFARYRKKDIKGVAFIEELSRIIEVGDSLESNMTRLETFRLKSMWDNYNFDFAYSIARGRSEGLISMWDPNSFIKDDIWCNDAFIIMKGHWRNTVSDCYLINIYGPQDSLAKAILRNRIGHFMHQHAELPKLEEHNFGRKLLSHEKFRLLKARIKQWHSETKTSDRVTKHDKLLLIKSIEEKIKAGFVNDDDCDFCIKLLQEVNILDTFESFDLFQKARIKWDIENNDSNVNFPQFANFSGLCAFDRDSLETSVSLDEVKNAVWNYGSSKAPGPAKILVNRLAKVIDKIVSHEQSALIACRQIPDGPLILVEIVEWFKKKKKKLLIFKVDFEIAFDSVFYFASGLKINIQKSSIYGIGVSDVDVSSMASFIEQVSIEVIFMEG</sequence>